<dbReference type="AlphaFoldDB" id="A0A0D0CN29"/>
<dbReference type="EMBL" id="KN831309">
    <property type="protein sequence ID" value="KIK72041.1"/>
    <property type="molecule type" value="Genomic_DNA"/>
</dbReference>
<sequence>MISPLKHLQTTQVIESEKFGVKMIAIDEDTGQQFLDPIGVSQTSFLSMCVNALSFNTDL</sequence>
<gene>
    <name evidence="1" type="ORF">PAXRUDRAFT_22474</name>
</gene>
<evidence type="ECO:0000313" key="2">
    <source>
        <dbReference type="Proteomes" id="UP000054538"/>
    </source>
</evidence>
<dbReference type="Proteomes" id="UP000054538">
    <property type="component" value="Unassembled WGS sequence"/>
</dbReference>
<accession>A0A0D0CN29</accession>
<reference evidence="2" key="2">
    <citation type="submission" date="2015-01" db="EMBL/GenBank/DDBJ databases">
        <title>Evolutionary Origins and Diversification of the Mycorrhizal Mutualists.</title>
        <authorList>
            <consortium name="DOE Joint Genome Institute"/>
            <consortium name="Mycorrhizal Genomics Consortium"/>
            <person name="Kohler A."/>
            <person name="Kuo A."/>
            <person name="Nagy L.G."/>
            <person name="Floudas D."/>
            <person name="Copeland A."/>
            <person name="Barry K.W."/>
            <person name="Cichocki N."/>
            <person name="Veneault-Fourrey C."/>
            <person name="LaButti K."/>
            <person name="Lindquist E.A."/>
            <person name="Lipzen A."/>
            <person name="Lundell T."/>
            <person name="Morin E."/>
            <person name="Murat C."/>
            <person name="Riley R."/>
            <person name="Ohm R."/>
            <person name="Sun H."/>
            <person name="Tunlid A."/>
            <person name="Henrissat B."/>
            <person name="Grigoriev I.V."/>
            <person name="Hibbett D.S."/>
            <person name="Martin F."/>
        </authorList>
    </citation>
    <scope>NUCLEOTIDE SEQUENCE [LARGE SCALE GENOMIC DNA]</scope>
    <source>
        <strain evidence="2">Ve08.2h10</strain>
    </source>
</reference>
<keyword evidence="2" id="KW-1185">Reference proteome</keyword>
<dbReference type="HOGENOM" id="CLU_2961524_0_0_1"/>
<reference evidence="1 2" key="1">
    <citation type="submission" date="2014-04" db="EMBL/GenBank/DDBJ databases">
        <authorList>
            <consortium name="DOE Joint Genome Institute"/>
            <person name="Kuo A."/>
            <person name="Kohler A."/>
            <person name="Jargeat P."/>
            <person name="Nagy L.G."/>
            <person name="Floudas D."/>
            <person name="Copeland A."/>
            <person name="Barry K.W."/>
            <person name="Cichocki N."/>
            <person name="Veneault-Fourrey C."/>
            <person name="LaButti K."/>
            <person name="Lindquist E.A."/>
            <person name="Lipzen A."/>
            <person name="Lundell T."/>
            <person name="Morin E."/>
            <person name="Murat C."/>
            <person name="Sun H."/>
            <person name="Tunlid A."/>
            <person name="Henrissat B."/>
            <person name="Grigoriev I.V."/>
            <person name="Hibbett D.S."/>
            <person name="Martin F."/>
            <person name="Nordberg H.P."/>
            <person name="Cantor M.N."/>
            <person name="Hua S.X."/>
        </authorList>
    </citation>
    <scope>NUCLEOTIDE SEQUENCE [LARGE SCALE GENOMIC DNA]</scope>
    <source>
        <strain evidence="1 2">Ve08.2h10</strain>
    </source>
</reference>
<dbReference type="InParanoid" id="A0A0D0CN29"/>
<proteinExistence type="predicted"/>
<protein>
    <submittedName>
        <fullName evidence="1">Uncharacterized protein</fullName>
    </submittedName>
</protein>
<organism evidence="1 2">
    <name type="scientific">Paxillus rubicundulus Ve08.2h10</name>
    <dbReference type="NCBI Taxonomy" id="930991"/>
    <lineage>
        <taxon>Eukaryota</taxon>
        <taxon>Fungi</taxon>
        <taxon>Dikarya</taxon>
        <taxon>Basidiomycota</taxon>
        <taxon>Agaricomycotina</taxon>
        <taxon>Agaricomycetes</taxon>
        <taxon>Agaricomycetidae</taxon>
        <taxon>Boletales</taxon>
        <taxon>Paxilineae</taxon>
        <taxon>Paxillaceae</taxon>
        <taxon>Paxillus</taxon>
    </lineage>
</organism>
<evidence type="ECO:0000313" key="1">
    <source>
        <dbReference type="EMBL" id="KIK72041.1"/>
    </source>
</evidence>
<name>A0A0D0CN29_9AGAM</name>